<accession>A0ABW1MNA2</accession>
<dbReference type="PANTHER" id="PTHR15462:SF8">
    <property type="entry name" value="SERINE PROTEASE"/>
    <property type="match status" value="1"/>
</dbReference>
<evidence type="ECO:0000313" key="4">
    <source>
        <dbReference type="EMBL" id="MFC6065281.1"/>
    </source>
</evidence>
<dbReference type="InterPro" id="IPR043504">
    <property type="entry name" value="Peptidase_S1_PA_chymotrypsin"/>
</dbReference>
<feature type="chain" id="PRO_5046481106" evidence="3">
    <location>
        <begin position="17"/>
        <end position="354"/>
    </location>
</feature>
<dbReference type="InterPro" id="IPR009003">
    <property type="entry name" value="Peptidase_S1_PA"/>
</dbReference>
<gene>
    <name evidence="4" type="ORF">ACFP4F_22455</name>
</gene>
<dbReference type="EC" id="3.4.21.-" evidence="4"/>
<dbReference type="RefSeq" id="WP_051862340.1">
    <property type="nucleotide sequence ID" value="NZ_JBHSPX010000007.1"/>
</dbReference>
<dbReference type="PANTHER" id="PTHR15462">
    <property type="entry name" value="SERINE PROTEASE"/>
    <property type="match status" value="1"/>
</dbReference>
<keyword evidence="1 3" id="KW-0732">Signal</keyword>
<dbReference type="InterPro" id="IPR050966">
    <property type="entry name" value="Glutamyl_endopeptidase"/>
</dbReference>
<protein>
    <submittedName>
        <fullName evidence="4">Trypsin-like serine peptidase</fullName>
        <ecNumber evidence="4">3.4.21.-</ecNumber>
    </submittedName>
</protein>
<evidence type="ECO:0000313" key="5">
    <source>
        <dbReference type="Proteomes" id="UP001596139"/>
    </source>
</evidence>
<name>A0ABW1MNA2_9ACTN</name>
<keyword evidence="5" id="KW-1185">Reference proteome</keyword>
<dbReference type="GO" id="GO:0016787">
    <property type="term" value="F:hydrolase activity"/>
    <property type="evidence" value="ECO:0007669"/>
    <property type="project" value="UniProtKB-KW"/>
</dbReference>
<dbReference type="Proteomes" id="UP001596139">
    <property type="component" value="Unassembled WGS sequence"/>
</dbReference>
<sequence>MAASALLAALGSTAQAAGPGAAEGTRLPGVHVDRDTAKSSTVRAYWTPERRAEAMAHPADAGTAHESATRQKRTPTDGADLPDVSMSAGPTLPKGAAGDAERNARAAADDPELSRSLRTPFPHRSPWRQTGLLLFQQANGKPAQCTASVITHDNRSMLWTAAHCLYDKESGGWTKNSIFLPGSRGGDDPYGGWVKDYSVVPQQWIDEPDYRYADMGAMVVKKDAQRGYLQDEVGAYGYEFRSNSPDNDLVFSLGYPGRGYNRPDSDFSGEDQMYCAGDTVDASEWNPLDERLQMDCDMGGGASGGPMVKNLVSAPQIVGTNSHRNVDSSGNYTDNHLFSSEHGAQAAAVYQAVE</sequence>
<dbReference type="EMBL" id="JBHSPX010000007">
    <property type="protein sequence ID" value="MFC6065281.1"/>
    <property type="molecule type" value="Genomic_DNA"/>
</dbReference>
<feature type="region of interest" description="Disordered" evidence="2">
    <location>
        <begin position="13"/>
        <end position="122"/>
    </location>
</feature>
<dbReference type="Gene3D" id="2.40.10.10">
    <property type="entry name" value="Trypsin-like serine proteases"/>
    <property type="match status" value="2"/>
</dbReference>
<evidence type="ECO:0000256" key="3">
    <source>
        <dbReference type="SAM" id="SignalP"/>
    </source>
</evidence>
<organism evidence="4 5">
    <name type="scientific">Streptomyces ochraceiscleroticus</name>
    <dbReference type="NCBI Taxonomy" id="47761"/>
    <lineage>
        <taxon>Bacteria</taxon>
        <taxon>Bacillati</taxon>
        <taxon>Actinomycetota</taxon>
        <taxon>Actinomycetes</taxon>
        <taxon>Kitasatosporales</taxon>
        <taxon>Streptomycetaceae</taxon>
        <taxon>Streptomyces</taxon>
    </lineage>
</organism>
<feature type="compositionally biased region" description="Basic and acidic residues" evidence="2">
    <location>
        <begin position="99"/>
        <end position="115"/>
    </location>
</feature>
<evidence type="ECO:0000256" key="1">
    <source>
        <dbReference type="ARBA" id="ARBA00022729"/>
    </source>
</evidence>
<dbReference type="SUPFAM" id="SSF50494">
    <property type="entry name" value="Trypsin-like serine proteases"/>
    <property type="match status" value="1"/>
</dbReference>
<keyword evidence="4" id="KW-0378">Hydrolase</keyword>
<evidence type="ECO:0000256" key="2">
    <source>
        <dbReference type="SAM" id="MobiDB-lite"/>
    </source>
</evidence>
<comment type="caution">
    <text evidence="4">The sequence shown here is derived from an EMBL/GenBank/DDBJ whole genome shotgun (WGS) entry which is preliminary data.</text>
</comment>
<feature type="signal peptide" evidence="3">
    <location>
        <begin position="1"/>
        <end position="16"/>
    </location>
</feature>
<reference evidence="5" key="1">
    <citation type="journal article" date="2019" name="Int. J. Syst. Evol. Microbiol.">
        <title>The Global Catalogue of Microorganisms (GCM) 10K type strain sequencing project: providing services to taxonomists for standard genome sequencing and annotation.</title>
        <authorList>
            <consortium name="The Broad Institute Genomics Platform"/>
            <consortium name="The Broad Institute Genome Sequencing Center for Infectious Disease"/>
            <person name="Wu L."/>
            <person name="Ma J."/>
        </authorList>
    </citation>
    <scope>NUCLEOTIDE SEQUENCE [LARGE SCALE GENOMIC DNA]</scope>
    <source>
        <strain evidence="5">CGMCC 1.15180</strain>
    </source>
</reference>
<proteinExistence type="predicted"/>